<evidence type="ECO:0000313" key="4">
    <source>
        <dbReference type="EnsemblPlants" id="AES92517"/>
    </source>
</evidence>
<feature type="region of interest" description="Disordered" evidence="1">
    <location>
        <begin position="167"/>
        <end position="189"/>
    </location>
</feature>
<sequence>MVKEKILMEIEYEILIKSLNVYRLLLAKHNPINIFLKLEMDLEDKSGCKCAIFYLPSASTIYSRYSLGISYIIEGLIFLTHVLFVIAWSVHHEPVHILMEMGALSSIKVFEGFKSLLMSHDGRYIFGFHGSIGAQSIFMLEFLLGSNFARKHVSDVEFMRKLGLVGRQKEIPPPPPPELADAPQQEAPF</sequence>
<evidence type="ECO:0000313" key="3">
    <source>
        <dbReference type="EMBL" id="AES92517.1"/>
    </source>
</evidence>
<reference evidence="4" key="3">
    <citation type="submission" date="2015-04" db="UniProtKB">
        <authorList>
            <consortium name="EnsemblPlants"/>
        </authorList>
    </citation>
    <scope>IDENTIFICATION</scope>
    <source>
        <strain evidence="4">cv. Jemalong A17</strain>
    </source>
</reference>
<organism evidence="3 5">
    <name type="scientific">Medicago truncatula</name>
    <name type="common">Barrel medic</name>
    <name type="synonym">Medicago tribuloides</name>
    <dbReference type="NCBI Taxonomy" id="3880"/>
    <lineage>
        <taxon>Eukaryota</taxon>
        <taxon>Viridiplantae</taxon>
        <taxon>Streptophyta</taxon>
        <taxon>Embryophyta</taxon>
        <taxon>Tracheophyta</taxon>
        <taxon>Spermatophyta</taxon>
        <taxon>Magnoliopsida</taxon>
        <taxon>eudicotyledons</taxon>
        <taxon>Gunneridae</taxon>
        <taxon>Pentapetalae</taxon>
        <taxon>rosids</taxon>
        <taxon>fabids</taxon>
        <taxon>Fabales</taxon>
        <taxon>Fabaceae</taxon>
        <taxon>Papilionoideae</taxon>
        <taxon>50 kb inversion clade</taxon>
        <taxon>NPAAA clade</taxon>
        <taxon>Hologalegina</taxon>
        <taxon>IRL clade</taxon>
        <taxon>Trifolieae</taxon>
        <taxon>Medicago</taxon>
    </lineage>
</organism>
<dbReference type="HOGENOM" id="CLU_1436429_0_0_1"/>
<dbReference type="AlphaFoldDB" id="G7JGQ0"/>
<feature type="transmembrane region" description="Helical" evidence="2">
    <location>
        <begin position="71"/>
        <end position="91"/>
    </location>
</feature>
<name>G7JGQ0_MEDTR</name>
<protein>
    <submittedName>
        <fullName evidence="3">Transmembrane protein, putative</fullName>
    </submittedName>
</protein>
<proteinExistence type="predicted"/>
<evidence type="ECO:0000256" key="1">
    <source>
        <dbReference type="SAM" id="MobiDB-lite"/>
    </source>
</evidence>
<evidence type="ECO:0000256" key="2">
    <source>
        <dbReference type="SAM" id="Phobius"/>
    </source>
</evidence>
<feature type="transmembrane region" description="Helical" evidence="2">
    <location>
        <begin position="124"/>
        <end position="144"/>
    </location>
</feature>
<dbReference type="EMBL" id="CM001220">
    <property type="protein sequence ID" value="AES92517.1"/>
    <property type="molecule type" value="Genomic_DNA"/>
</dbReference>
<keyword evidence="2" id="KW-1133">Transmembrane helix</keyword>
<evidence type="ECO:0000313" key="5">
    <source>
        <dbReference type="Proteomes" id="UP000002051"/>
    </source>
</evidence>
<accession>G7JGQ0</accession>
<reference evidence="3 5" key="2">
    <citation type="journal article" date="2014" name="BMC Genomics">
        <title>An improved genome release (version Mt4.0) for the model legume Medicago truncatula.</title>
        <authorList>
            <person name="Tang H."/>
            <person name="Krishnakumar V."/>
            <person name="Bidwell S."/>
            <person name="Rosen B."/>
            <person name="Chan A."/>
            <person name="Zhou S."/>
            <person name="Gentzbittel L."/>
            <person name="Childs K.L."/>
            <person name="Yandell M."/>
            <person name="Gundlach H."/>
            <person name="Mayer K.F."/>
            <person name="Schwartz D.C."/>
            <person name="Town C.D."/>
        </authorList>
    </citation>
    <scope>GENOME REANNOTATION</scope>
    <source>
        <strain evidence="4 5">cv. Jemalong A17</strain>
    </source>
</reference>
<feature type="compositionally biased region" description="Low complexity" evidence="1">
    <location>
        <begin position="179"/>
        <end position="189"/>
    </location>
</feature>
<keyword evidence="2" id="KW-0472">Membrane</keyword>
<dbReference type="PaxDb" id="3880-AES92517"/>
<keyword evidence="2 3" id="KW-0812">Transmembrane</keyword>
<gene>
    <name evidence="3" type="ordered locus">MTR_4g130870</name>
</gene>
<dbReference type="EnsemblPlants" id="AES92517">
    <property type="protein sequence ID" value="AES92517"/>
    <property type="gene ID" value="MTR_4g130870"/>
</dbReference>
<dbReference type="Proteomes" id="UP000002051">
    <property type="component" value="Chromosome 4"/>
</dbReference>
<reference evidence="3 5" key="1">
    <citation type="journal article" date="2011" name="Nature">
        <title>The Medicago genome provides insight into the evolution of rhizobial symbioses.</title>
        <authorList>
            <person name="Young N.D."/>
            <person name="Debelle F."/>
            <person name="Oldroyd G.E."/>
            <person name="Geurts R."/>
            <person name="Cannon S.B."/>
            <person name="Udvardi M.K."/>
            <person name="Benedito V.A."/>
            <person name="Mayer K.F."/>
            <person name="Gouzy J."/>
            <person name="Schoof H."/>
            <person name="Van de Peer Y."/>
            <person name="Proost S."/>
            <person name="Cook D.R."/>
            <person name="Meyers B.C."/>
            <person name="Spannagl M."/>
            <person name="Cheung F."/>
            <person name="De Mita S."/>
            <person name="Krishnakumar V."/>
            <person name="Gundlach H."/>
            <person name="Zhou S."/>
            <person name="Mudge J."/>
            <person name="Bharti A.K."/>
            <person name="Murray J.D."/>
            <person name="Naoumkina M.A."/>
            <person name="Rosen B."/>
            <person name="Silverstein K.A."/>
            <person name="Tang H."/>
            <person name="Rombauts S."/>
            <person name="Zhao P.X."/>
            <person name="Zhou P."/>
            <person name="Barbe V."/>
            <person name="Bardou P."/>
            <person name="Bechner M."/>
            <person name="Bellec A."/>
            <person name="Berger A."/>
            <person name="Berges H."/>
            <person name="Bidwell S."/>
            <person name="Bisseling T."/>
            <person name="Choisne N."/>
            <person name="Couloux A."/>
            <person name="Denny R."/>
            <person name="Deshpande S."/>
            <person name="Dai X."/>
            <person name="Doyle J.J."/>
            <person name="Dudez A.M."/>
            <person name="Farmer A.D."/>
            <person name="Fouteau S."/>
            <person name="Franken C."/>
            <person name="Gibelin C."/>
            <person name="Gish J."/>
            <person name="Goldstein S."/>
            <person name="Gonzalez A.J."/>
            <person name="Green P.J."/>
            <person name="Hallab A."/>
            <person name="Hartog M."/>
            <person name="Hua A."/>
            <person name="Humphray S.J."/>
            <person name="Jeong D.H."/>
            <person name="Jing Y."/>
            <person name="Jocker A."/>
            <person name="Kenton S.M."/>
            <person name="Kim D.J."/>
            <person name="Klee K."/>
            <person name="Lai H."/>
            <person name="Lang C."/>
            <person name="Lin S."/>
            <person name="Macmil S.L."/>
            <person name="Magdelenat G."/>
            <person name="Matthews L."/>
            <person name="McCorrison J."/>
            <person name="Monaghan E.L."/>
            <person name="Mun J.H."/>
            <person name="Najar F.Z."/>
            <person name="Nicholson C."/>
            <person name="Noirot C."/>
            <person name="O'Bleness M."/>
            <person name="Paule C.R."/>
            <person name="Poulain J."/>
            <person name="Prion F."/>
            <person name="Qin B."/>
            <person name="Qu C."/>
            <person name="Retzel E.F."/>
            <person name="Riddle C."/>
            <person name="Sallet E."/>
            <person name="Samain S."/>
            <person name="Samson N."/>
            <person name="Sanders I."/>
            <person name="Saurat O."/>
            <person name="Scarpelli C."/>
            <person name="Schiex T."/>
            <person name="Segurens B."/>
            <person name="Severin A.J."/>
            <person name="Sherrier D.J."/>
            <person name="Shi R."/>
            <person name="Sims S."/>
            <person name="Singer S.R."/>
            <person name="Sinharoy S."/>
            <person name="Sterck L."/>
            <person name="Viollet A."/>
            <person name="Wang B.B."/>
            <person name="Wang K."/>
            <person name="Wang M."/>
            <person name="Wang X."/>
            <person name="Warfsmann J."/>
            <person name="Weissenbach J."/>
            <person name="White D.D."/>
            <person name="White J.D."/>
            <person name="Wiley G.B."/>
            <person name="Wincker P."/>
            <person name="Xing Y."/>
            <person name="Yang L."/>
            <person name="Yao Z."/>
            <person name="Ying F."/>
            <person name="Zhai J."/>
            <person name="Zhou L."/>
            <person name="Zuber A."/>
            <person name="Denarie J."/>
            <person name="Dixon R.A."/>
            <person name="May G.D."/>
            <person name="Schwartz D.C."/>
            <person name="Rogers J."/>
            <person name="Quetier F."/>
            <person name="Town C.D."/>
            <person name="Roe B.A."/>
        </authorList>
    </citation>
    <scope>NUCLEOTIDE SEQUENCE [LARGE SCALE GENOMIC DNA]</scope>
    <source>
        <strain evidence="3">A17</strain>
        <strain evidence="4 5">cv. Jemalong A17</strain>
    </source>
</reference>
<keyword evidence="5" id="KW-1185">Reference proteome</keyword>